<dbReference type="AlphaFoldDB" id="A0AAV8DIX5"/>
<dbReference type="PANTHER" id="PTHR48063:SF90">
    <property type="entry name" value="OS11G0565920 PROTEIN"/>
    <property type="match status" value="1"/>
</dbReference>
<dbReference type="InterPro" id="IPR046956">
    <property type="entry name" value="RLP23-like"/>
</dbReference>
<keyword evidence="5 12" id="KW-0812">Transmembrane</keyword>
<gene>
    <name evidence="13" type="ORF">LUZ62_053455</name>
</gene>
<evidence type="ECO:0000256" key="12">
    <source>
        <dbReference type="SAM" id="Phobius"/>
    </source>
</evidence>
<dbReference type="SUPFAM" id="SSF52058">
    <property type="entry name" value="L domain-like"/>
    <property type="match status" value="2"/>
</dbReference>
<evidence type="ECO:0000256" key="3">
    <source>
        <dbReference type="ARBA" id="ARBA00022475"/>
    </source>
</evidence>
<comment type="similarity">
    <text evidence="2">Belongs to the RLP family.</text>
</comment>
<keyword evidence="6" id="KW-0732">Signal</keyword>
<dbReference type="Gene3D" id="3.80.10.10">
    <property type="entry name" value="Ribonuclease Inhibitor"/>
    <property type="match status" value="2"/>
</dbReference>
<dbReference type="FunFam" id="3.80.10.10:FF:001347">
    <property type="entry name" value="LRR receptor-like serine/threonine-protein kinase GSO2"/>
    <property type="match status" value="1"/>
</dbReference>
<sequence>MTNLKNLYLSGNFLSLIVAANWVPPFRLRFAKFSSCRLGPKFPEWLKWQTNIISLDIYNTNIVDEVPVWFWHVFSKTLYLDLTKNNLSGFMPESLEFMSAIHLFLSENQFQGFVPRLSKSLSILDLSKNEFSGFLPSNKENLILEALNLRQNVLNGSISQFICQLKHLQFLDLSHNFLVGNIPNCGRRSPDPKQKNHSRLTSSTNQSFVEHKYYSTLKFLFLSYNKLGGEFPKHLTYFNNLIILNLENNNFFGSIPPWIVKKQPSLRLLLLGSNRFNGTIPDQLFQLEQLQILDLSNNNLTGIVPCSMKTLTSMTYKDVTDIGLGTYDLTIEWLNVISNYIMLIVMEVVTKGERLDFKGNFLEFKSLDLSGNNLVGNIPEEIGVLEGLINLNLSRNKLSGFIPTSIGNLRSLESLDFSNKELSGSIPSSLADLTFLSHLNMSYNNLSGRIPSGHQLQTLNDPSIYEGNNGLCGFPLSIECFERKTTSQSFASSENKNSHEFFVGAIIGFAVGAWMVYGALVFNKSMRVASFVFVDNMYDSLYLLVILNWTRITQK</sequence>
<dbReference type="EMBL" id="JAMFTS010000003">
    <property type="protein sequence ID" value="KAJ4769198.1"/>
    <property type="molecule type" value="Genomic_DNA"/>
</dbReference>
<feature type="transmembrane region" description="Helical" evidence="12">
    <location>
        <begin position="6"/>
        <end position="23"/>
    </location>
</feature>
<dbReference type="InterPro" id="IPR032675">
    <property type="entry name" value="LRR_dom_sf"/>
</dbReference>
<evidence type="ECO:0000313" key="14">
    <source>
        <dbReference type="Proteomes" id="UP001140206"/>
    </source>
</evidence>
<dbReference type="GO" id="GO:0005886">
    <property type="term" value="C:plasma membrane"/>
    <property type="evidence" value="ECO:0007669"/>
    <property type="project" value="UniProtKB-SubCell"/>
</dbReference>
<dbReference type="Pfam" id="PF00560">
    <property type="entry name" value="LRR_1"/>
    <property type="match status" value="8"/>
</dbReference>
<dbReference type="InterPro" id="IPR001611">
    <property type="entry name" value="Leu-rich_rpt"/>
</dbReference>
<keyword evidence="14" id="KW-1185">Reference proteome</keyword>
<dbReference type="FunFam" id="3.80.10.10:FF:000213">
    <property type="entry name" value="Tyrosine-sulfated glycopeptide receptor 1"/>
    <property type="match status" value="1"/>
</dbReference>
<evidence type="ECO:0000256" key="4">
    <source>
        <dbReference type="ARBA" id="ARBA00022614"/>
    </source>
</evidence>
<evidence type="ECO:0000256" key="9">
    <source>
        <dbReference type="ARBA" id="ARBA00023136"/>
    </source>
</evidence>
<keyword evidence="8 12" id="KW-1133">Transmembrane helix</keyword>
<keyword evidence="10 13" id="KW-0675">Receptor</keyword>
<keyword evidence="3" id="KW-1003">Cell membrane</keyword>
<evidence type="ECO:0000256" key="10">
    <source>
        <dbReference type="ARBA" id="ARBA00023170"/>
    </source>
</evidence>
<keyword evidence="9 12" id="KW-0472">Membrane</keyword>
<evidence type="ECO:0000256" key="11">
    <source>
        <dbReference type="ARBA" id="ARBA00023180"/>
    </source>
</evidence>
<evidence type="ECO:0000256" key="2">
    <source>
        <dbReference type="ARBA" id="ARBA00009592"/>
    </source>
</evidence>
<dbReference type="Proteomes" id="UP001140206">
    <property type="component" value="Chromosome 3"/>
</dbReference>
<reference evidence="13" key="1">
    <citation type="submission" date="2022-08" db="EMBL/GenBank/DDBJ databases">
        <authorList>
            <person name="Marques A."/>
        </authorList>
    </citation>
    <scope>NUCLEOTIDE SEQUENCE</scope>
    <source>
        <strain evidence="13">RhyPub2mFocal</strain>
        <tissue evidence="13">Leaves</tissue>
    </source>
</reference>
<dbReference type="PANTHER" id="PTHR48063">
    <property type="entry name" value="LRR RECEPTOR-LIKE KINASE"/>
    <property type="match status" value="1"/>
</dbReference>
<keyword evidence="4" id="KW-0433">Leucine-rich repeat</keyword>
<organism evidence="13 14">
    <name type="scientific">Rhynchospora pubera</name>
    <dbReference type="NCBI Taxonomy" id="906938"/>
    <lineage>
        <taxon>Eukaryota</taxon>
        <taxon>Viridiplantae</taxon>
        <taxon>Streptophyta</taxon>
        <taxon>Embryophyta</taxon>
        <taxon>Tracheophyta</taxon>
        <taxon>Spermatophyta</taxon>
        <taxon>Magnoliopsida</taxon>
        <taxon>Liliopsida</taxon>
        <taxon>Poales</taxon>
        <taxon>Cyperaceae</taxon>
        <taxon>Cyperoideae</taxon>
        <taxon>Rhynchosporeae</taxon>
        <taxon>Rhynchospora</taxon>
    </lineage>
</organism>
<evidence type="ECO:0000256" key="1">
    <source>
        <dbReference type="ARBA" id="ARBA00004251"/>
    </source>
</evidence>
<protein>
    <submittedName>
        <fullName evidence="13">Receptor-like protein 12</fullName>
    </submittedName>
</protein>
<comment type="subcellular location">
    <subcellularLocation>
        <location evidence="1">Cell membrane</location>
        <topology evidence="1">Single-pass type I membrane protein</topology>
    </subcellularLocation>
</comment>
<evidence type="ECO:0000256" key="7">
    <source>
        <dbReference type="ARBA" id="ARBA00022737"/>
    </source>
</evidence>
<keyword evidence="7" id="KW-0677">Repeat</keyword>
<accession>A0AAV8DIX5</accession>
<evidence type="ECO:0000256" key="5">
    <source>
        <dbReference type="ARBA" id="ARBA00022692"/>
    </source>
</evidence>
<dbReference type="PRINTS" id="PR00019">
    <property type="entry name" value="LEURICHRPT"/>
</dbReference>
<dbReference type="Pfam" id="PF13855">
    <property type="entry name" value="LRR_8"/>
    <property type="match status" value="1"/>
</dbReference>
<comment type="caution">
    <text evidence="13">The sequence shown here is derived from an EMBL/GenBank/DDBJ whole genome shotgun (WGS) entry which is preliminary data.</text>
</comment>
<feature type="transmembrane region" description="Helical" evidence="12">
    <location>
        <begin position="501"/>
        <end position="522"/>
    </location>
</feature>
<proteinExistence type="inferred from homology"/>
<dbReference type="PROSITE" id="PS51450">
    <property type="entry name" value="LRR"/>
    <property type="match status" value="1"/>
</dbReference>
<evidence type="ECO:0000313" key="13">
    <source>
        <dbReference type="EMBL" id="KAJ4769198.1"/>
    </source>
</evidence>
<keyword evidence="11" id="KW-0325">Glycoprotein</keyword>
<evidence type="ECO:0000256" key="8">
    <source>
        <dbReference type="ARBA" id="ARBA00022989"/>
    </source>
</evidence>
<name>A0AAV8DIX5_9POAL</name>
<evidence type="ECO:0000256" key="6">
    <source>
        <dbReference type="ARBA" id="ARBA00022729"/>
    </source>
</evidence>